<sequence length="48" mass="5725">MYYYQCENTVRILHNMENTIWNDAIQRLHTCICGFTNYGFRGGLEAYT</sequence>
<evidence type="ECO:0000313" key="1">
    <source>
        <dbReference type="EMBL" id="RCN38211.1"/>
    </source>
</evidence>
<evidence type="ECO:0000313" key="2">
    <source>
        <dbReference type="Proteomes" id="UP000252519"/>
    </source>
</evidence>
<proteinExistence type="predicted"/>
<dbReference type="Proteomes" id="UP000252519">
    <property type="component" value="Unassembled WGS sequence"/>
</dbReference>
<comment type="caution">
    <text evidence="1">The sequence shown here is derived from an EMBL/GenBank/DDBJ whole genome shotgun (WGS) entry which is preliminary data.</text>
</comment>
<organism evidence="1 2">
    <name type="scientific">Ancylostoma caninum</name>
    <name type="common">Dog hookworm</name>
    <dbReference type="NCBI Taxonomy" id="29170"/>
    <lineage>
        <taxon>Eukaryota</taxon>
        <taxon>Metazoa</taxon>
        <taxon>Ecdysozoa</taxon>
        <taxon>Nematoda</taxon>
        <taxon>Chromadorea</taxon>
        <taxon>Rhabditida</taxon>
        <taxon>Rhabditina</taxon>
        <taxon>Rhabditomorpha</taxon>
        <taxon>Strongyloidea</taxon>
        <taxon>Ancylostomatidae</taxon>
        <taxon>Ancylostomatinae</taxon>
        <taxon>Ancylostoma</taxon>
    </lineage>
</organism>
<gene>
    <name evidence="1" type="ORF">ANCCAN_15877</name>
</gene>
<dbReference type="AlphaFoldDB" id="A0A368G194"/>
<protein>
    <submittedName>
        <fullName evidence="1">Uncharacterized protein</fullName>
    </submittedName>
</protein>
<dbReference type="EMBL" id="JOJR01000415">
    <property type="protein sequence ID" value="RCN38211.1"/>
    <property type="molecule type" value="Genomic_DNA"/>
</dbReference>
<name>A0A368G194_ANCCA</name>
<keyword evidence="2" id="KW-1185">Reference proteome</keyword>
<reference evidence="1 2" key="1">
    <citation type="submission" date="2014-10" db="EMBL/GenBank/DDBJ databases">
        <title>Draft genome of the hookworm Ancylostoma caninum.</title>
        <authorList>
            <person name="Mitreva M."/>
        </authorList>
    </citation>
    <scope>NUCLEOTIDE SEQUENCE [LARGE SCALE GENOMIC DNA]</scope>
    <source>
        <strain evidence="1 2">Baltimore</strain>
    </source>
</reference>
<accession>A0A368G194</accession>